<dbReference type="PANTHER" id="PTHR35537">
    <property type="entry name" value="DNA DAMAGE-INDUCIBLE APOPTOSIS SUPPRESSOR PROTEIN DDIAS"/>
    <property type="match status" value="1"/>
</dbReference>
<keyword evidence="1" id="KW-0732">Signal</keyword>
<dbReference type="GO" id="GO:1902230">
    <property type="term" value="P:negative regulation of intrinsic apoptotic signaling pathway in response to DNA damage"/>
    <property type="evidence" value="ECO:0007669"/>
    <property type="project" value="InterPro"/>
</dbReference>
<evidence type="ECO:0000313" key="2">
    <source>
        <dbReference type="Ensembl" id="ENSRFEP00010032191.1"/>
    </source>
</evidence>
<name>A0A671G2H8_RHIFE</name>
<reference evidence="2 3" key="2">
    <citation type="journal article" date="2018" name="Annu Rev Anim Biosci">
        <title>Bat Biology, Genomes, and the Bat1K Project: To Generate Chromosome-Level Genomes for All Living Bat Species.</title>
        <authorList>
            <person name="Teeling E.C."/>
            <person name="Vernes S.C."/>
            <person name="Davalos L.M."/>
            <person name="Ray D.A."/>
            <person name="Gilbert M.T.P."/>
            <person name="Myers E."/>
        </authorList>
    </citation>
    <scope>NUCLEOTIDE SEQUENCE</scope>
</reference>
<evidence type="ECO:0000256" key="1">
    <source>
        <dbReference type="SAM" id="SignalP"/>
    </source>
</evidence>
<keyword evidence="3" id="KW-1185">Reference proteome</keyword>
<gene>
    <name evidence="2" type="primary">DDIAS</name>
</gene>
<dbReference type="InterPro" id="IPR043522">
    <property type="entry name" value="DDIAS"/>
</dbReference>
<reference evidence="2" key="4">
    <citation type="submission" date="2025-08" db="UniProtKB">
        <authorList>
            <consortium name="Ensembl"/>
        </authorList>
    </citation>
    <scope>IDENTIFICATION</scope>
</reference>
<dbReference type="AlphaFoldDB" id="A0A671G2H8"/>
<dbReference type="Proteomes" id="UP000472240">
    <property type="component" value="Chromosome 11"/>
</dbReference>
<organism evidence="2 3">
    <name type="scientific">Rhinolophus ferrumequinum</name>
    <name type="common">Greater horseshoe bat</name>
    <dbReference type="NCBI Taxonomy" id="59479"/>
    <lineage>
        <taxon>Eukaryota</taxon>
        <taxon>Metazoa</taxon>
        <taxon>Chordata</taxon>
        <taxon>Craniata</taxon>
        <taxon>Vertebrata</taxon>
        <taxon>Euteleostomi</taxon>
        <taxon>Mammalia</taxon>
        <taxon>Eutheria</taxon>
        <taxon>Laurasiatheria</taxon>
        <taxon>Chiroptera</taxon>
        <taxon>Yinpterochiroptera</taxon>
        <taxon>Rhinolophoidea</taxon>
        <taxon>Rhinolophidae</taxon>
        <taxon>Rhinolophinae</taxon>
        <taxon>Rhinolophus</taxon>
    </lineage>
</organism>
<dbReference type="Ensembl" id="ENSRFET00010034883.1">
    <property type="protein sequence ID" value="ENSRFEP00010032191.1"/>
    <property type="gene ID" value="ENSRFEG00010021225.1"/>
</dbReference>
<proteinExistence type="predicted"/>
<sequence length="66" mass="7532">MNKRRKFLLASVLGLQSSSFIYPACQKCYSRIILLSKRILKTKLGKVQIPITSYSSALASREKLKR</sequence>
<dbReference type="GO" id="GO:0005634">
    <property type="term" value="C:nucleus"/>
    <property type="evidence" value="ECO:0007669"/>
    <property type="project" value="TreeGrafter"/>
</dbReference>
<protein>
    <submittedName>
        <fullName evidence="2">DNA damage induced apoptosis suppressor</fullName>
    </submittedName>
</protein>
<reference evidence="2 3" key="1">
    <citation type="journal article" date="2015" name="Annu Rev Anim Biosci">
        <title>The Genome 10K Project: a way forward.</title>
        <authorList>
            <person name="Koepfli K.P."/>
            <person name="Paten B."/>
            <person name="O'Brien S.J."/>
            <person name="Koepfli K.P."/>
            <person name="Paten B."/>
            <person name="Antunes A."/>
            <person name="Belov K."/>
            <person name="Bustamante C."/>
            <person name="Castoe T.A."/>
            <person name="Clawson H."/>
            <person name="Crawford A.J."/>
            <person name="Diekhans M."/>
            <person name="Distel D."/>
            <person name="Durbin R."/>
            <person name="Earl D."/>
            <person name="Fujita M.K."/>
            <person name="Gamble T."/>
            <person name="Georges A."/>
            <person name="Gemmell N."/>
            <person name="Gilbert M.T."/>
            <person name="Graves J.M."/>
            <person name="Green R.E."/>
            <person name="Hickey G."/>
            <person name="Jarvis E.D."/>
            <person name="Johnson W."/>
            <person name="Komissarov A."/>
            <person name="Korf I."/>
            <person name="Kuhn R."/>
            <person name="Larkin D.M."/>
            <person name="Lewin H."/>
            <person name="Lopez J.V."/>
            <person name="Ma J."/>
            <person name="Marques-Bonet T."/>
            <person name="Miller W."/>
            <person name="Murphy R."/>
            <person name="Pevzner P."/>
            <person name="Shapiro B."/>
            <person name="Steiner C."/>
            <person name="Tamazian G."/>
            <person name="Venkatesh B."/>
            <person name="Wang J."/>
            <person name="Wayne R."/>
            <person name="Wiley E."/>
            <person name="Yang H."/>
            <person name="Zhang G."/>
            <person name="Haussler D."/>
            <person name="Ryder O."/>
            <person name="O'Brien S.J."/>
        </authorList>
    </citation>
    <scope>NUCLEOTIDE SEQUENCE</scope>
</reference>
<dbReference type="PANTHER" id="PTHR35537:SF1">
    <property type="entry name" value="DNA DAMAGE-INDUCED APOPTOSIS SUPPRESSOR PROTEIN"/>
    <property type="match status" value="1"/>
</dbReference>
<feature type="chain" id="PRO_5025692590" evidence="1">
    <location>
        <begin position="21"/>
        <end position="66"/>
    </location>
</feature>
<evidence type="ECO:0000313" key="3">
    <source>
        <dbReference type="Proteomes" id="UP000472240"/>
    </source>
</evidence>
<accession>A0A671G2H8</accession>
<dbReference type="GeneTree" id="ENSGT00390000014932"/>
<feature type="signal peptide" evidence="1">
    <location>
        <begin position="1"/>
        <end position="20"/>
    </location>
</feature>
<reference evidence="3" key="3">
    <citation type="submission" date="2018-12" db="EMBL/GenBank/DDBJ databases">
        <title>G10K-VGP greater horseshoe bat female genome, primary haplotype.</title>
        <authorList>
            <person name="Teeling E."/>
            <person name="Myers G."/>
            <person name="Vernes S."/>
            <person name="Pippel M."/>
            <person name="Winkler S."/>
            <person name="Fedrigo O."/>
            <person name="Rhie A."/>
            <person name="Koren S."/>
            <person name="Phillippy A."/>
            <person name="Lewin H."/>
            <person name="Damas J."/>
            <person name="Howe K."/>
            <person name="Mountcastle J."/>
            <person name="Jarvis E.D."/>
        </authorList>
    </citation>
    <scope>NUCLEOTIDE SEQUENCE [LARGE SCALE GENOMIC DNA]</scope>
</reference>
<dbReference type="GO" id="GO:0005737">
    <property type="term" value="C:cytoplasm"/>
    <property type="evidence" value="ECO:0007669"/>
    <property type="project" value="TreeGrafter"/>
</dbReference>
<reference evidence="2" key="5">
    <citation type="submission" date="2025-09" db="UniProtKB">
        <authorList>
            <consortium name="Ensembl"/>
        </authorList>
    </citation>
    <scope>IDENTIFICATION</scope>
</reference>